<evidence type="ECO:0000259" key="12">
    <source>
        <dbReference type="PROSITE" id="PS50893"/>
    </source>
</evidence>
<feature type="transmembrane region" description="Helical" evidence="11">
    <location>
        <begin position="74"/>
        <end position="97"/>
    </location>
</feature>
<dbReference type="CDD" id="cd18551">
    <property type="entry name" value="ABC_6TM_LmrA_like"/>
    <property type="match status" value="1"/>
</dbReference>
<feature type="transmembrane region" description="Helical" evidence="11">
    <location>
        <begin position="142"/>
        <end position="167"/>
    </location>
</feature>
<dbReference type="SUPFAM" id="SSF90123">
    <property type="entry name" value="ABC transporter transmembrane region"/>
    <property type="match status" value="1"/>
</dbReference>
<protein>
    <submittedName>
        <fullName evidence="14">ATP-binding cassette subfamily B protein</fullName>
    </submittedName>
</protein>
<evidence type="ECO:0000256" key="9">
    <source>
        <dbReference type="ARBA" id="ARBA00061644"/>
    </source>
</evidence>
<evidence type="ECO:0000256" key="4">
    <source>
        <dbReference type="ARBA" id="ARBA00022692"/>
    </source>
</evidence>
<accession>A0A7X0D5N7</accession>
<evidence type="ECO:0000256" key="10">
    <source>
        <dbReference type="SAM" id="MobiDB-lite"/>
    </source>
</evidence>
<organism evidence="14 15">
    <name type="scientific">Nocardiopsis mwathae</name>
    <dbReference type="NCBI Taxonomy" id="1472723"/>
    <lineage>
        <taxon>Bacteria</taxon>
        <taxon>Bacillati</taxon>
        <taxon>Actinomycetota</taxon>
        <taxon>Actinomycetes</taxon>
        <taxon>Streptosporangiales</taxon>
        <taxon>Nocardiopsidaceae</taxon>
        <taxon>Nocardiopsis</taxon>
    </lineage>
</organism>
<dbReference type="Proteomes" id="UP000546642">
    <property type="component" value="Unassembled WGS sequence"/>
</dbReference>
<dbReference type="AlphaFoldDB" id="A0A7X0D5N7"/>
<comment type="subcellular location">
    <subcellularLocation>
        <location evidence="1">Cell membrane</location>
        <topology evidence="1">Multi-pass membrane protein</topology>
    </subcellularLocation>
</comment>
<dbReference type="Pfam" id="PF00664">
    <property type="entry name" value="ABC_membrane"/>
    <property type="match status" value="1"/>
</dbReference>
<feature type="transmembrane region" description="Helical" evidence="11">
    <location>
        <begin position="252"/>
        <end position="277"/>
    </location>
</feature>
<dbReference type="InterPro" id="IPR011527">
    <property type="entry name" value="ABC1_TM_dom"/>
</dbReference>
<dbReference type="GO" id="GO:0005524">
    <property type="term" value="F:ATP binding"/>
    <property type="evidence" value="ECO:0007669"/>
    <property type="project" value="UniProtKB-KW"/>
</dbReference>
<keyword evidence="4 11" id="KW-0812">Transmembrane</keyword>
<feature type="region of interest" description="Disordered" evidence="10">
    <location>
        <begin position="1"/>
        <end position="20"/>
    </location>
</feature>
<dbReference type="InterPro" id="IPR027417">
    <property type="entry name" value="P-loop_NTPase"/>
</dbReference>
<sequence>MPDPDPSRPDAHEAEPRGAPKAPVRRIWEYARPHWKALVAGGLLTFLGGMTGLVQPLVAKAVIDALGAGESLVGPLLVLTGAVIGGAVISAAGSFVLERTGQSVVLGVRRRLVSRLIRLRVAEVDRLKPGDLVSRLTADTTLLRTVTTSGISNALTSSVLLVAGIVLMAVMDLFLFGVTAVVIVLNVVVMVVVLPKIGRATEASQAALGEMGSMLERVFGAFRTVKAASAETAEARRLDEAAERAWSKGVAVAGWSAVAGVTAWLAINIAFLAVLGFGGARVAAGDLEVSSLIAFLLLLFYLMEPISTLAESATELQSGLAAIRRIDEVGELRREDTDAPGGGDGGADVPGGGAPPPDPGPDGRRPARVGFTDVTFRYAEGLPPVHHGVTFEAAGAGLTALVGPSGAGKTTVFSLLERFYDATGGSVRVDGVDVRDWPLAGLRGAIGYVEQDAPVLDGTLRDNLLLAAPEATEAAIADIVRRARLTELVGRLPDGLDSAVGHRGTTISGGERQRVAIARALLRRPRLLLLDEATSQLDAANEAALKEVMLEAARDTNVMVVAHRLSTVTSADRIVVLDAGVVRAVGTHEELVAADDLYRDLAASQLLTTP</sequence>
<evidence type="ECO:0000256" key="7">
    <source>
        <dbReference type="ARBA" id="ARBA00022989"/>
    </source>
</evidence>
<feature type="compositionally biased region" description="Gly residues" evidence="10">
    <location>
        <begin position="340"/>
        <end position="352"/>
    </location>
</feature>
<feature type="transmembrane region" description="Helical" evidence="11">
    <location>
        <begin position="35"/>
        <end position="54"/>
    </location>
</feature>
<keyword evidence="5" id="KW-0547">Nucleotide-binding</keyword>
<feature type="compositionally biased region" description="Basic and acidic residues" evidence="10">
    <location>
        <begin position="1"/>
        <end position="18"/>
    </location>
</feature>
<keyword evidence="6 14" id="KW-0067">ATP-binding</keyword>
<dbReference type="SMART" id="SM00382">
    <property type="entry name" value="AAA"/>
    <property type="match status" value="1"/>
</dbReference>
<dbReference type="GO" id="GO:0015421">
    <property type="term" value="F:ABC-type oligopeptide transporter activity"/>
    <property type="evidence" value="ECO:0007669"/>
    <property type="project" value="TreeGrafter"/>
</dbReference>
<dbReference type="PANTHER" id="PTHR43394">
    <property type="entry name" value="ATP-DEPENDENT PERMEASE MDL1, MITOCHONDRIAL"/>
    <property type="match status" value="1"/>
</dbReference>
<dbReference type="Gene3D" id="3.40.50.300">
    <property type="entry name" value="P-loop containing nucleotide triphosphate hydrolases"/>
    <property type="match status" value="1"/>
</dbReference>
<dbReference type="PROSITE" id="PS00211">
    <property type="entry name" value="ABC_TRANSPORTER_1"/>
    <property type="match status" value="1"/>
</dbReference>
<evidence type="ECO:0000256" key="1">
    <source>
        <dbReference type="ARBA" id="ARBA00004651"/>
    </source>
</evidence>
<evidence type="ECO:0000256" key="11">
    <source>
        <dbReference type="SAM" id="Phobius"/>
    </source>
</evidence>
<dbReference type="Pfam" id="PF00005">
    <property type="entry name" value="ABC_tran"/>
    <property type="match status" value="1"/>
</dbReference>
<comment type="caution">
    <text evidence="14">The sequence shown here is derived from an EMBL/GenBank/DDBJ whole genome shotgun (WGS) entry which is preliminary data.</text>
</comment>
<dbReference type="InterPro" id="IPR003593">
    <property type="entry name" value="AAA+_ATPase"/>
</dbReference>
<evidence type="ECO:0000259" key="13">
    <source>
        <dbReference type="PROSITE" id="PS50929"/>
    </source>
</evidence>
<dbReference type="SUPFAM" id="SSF52540">
    <property type="entry name" value="P-loop containing nucleoside triphosphate hydrolases"/>
    <property type="match status" value="1"/>
</dbReference>
<dbReference type="PANTHER" id="PTHR43394:SF1">
    <property type="entry name" value="ATP-BINDING CASSETTE SUB-FAMILY B MEMBER 10, MITOCHONDRIAL"/>
    <property type="match status" value="1"/>
</dbReference>
<dbReference type="GO" id="GO:0016887">
    <property type="term" value="F:ATP hydrolysis activity"/>
    <property type="evidence" value="ECO:0007669"/>
    <property type="project" value="InterPro"/>
</dbReference>
<dbReference type="PROSITE" id="PS50929">
    <property type="entry name" value="ABC_TM1F"/>
    <property type="match status" value="1"/>
</dbReference>
<feature type="domain" description="ABC transporter" evidence="12">
    <location>
        <begin position="369"/>
        <end position="604"/>
    </location>
</feature>
<evidence type="ECO:0000256" key="2">
    <source>
        <dbReference type="ARBA" id="ARBA00022448"/>
    </source>
</evidence>
<keyword evidence="8 11" id="KW-0472">Membrane</keyword>
<proteinExistence type="inferred from homology"/>
<keyword evidence="7 11" id="KW-1133">Transmembrane helix</keyword>
<dbReference type="PROSITE" id="PS50893">
    <property type="entry name" value="ABC_TRANSPORTER_2"/>
    <property type="match status" value="1"/>
</dbReference>
<name>A0A7X0D5N7_9ACTN</name>
<evidence type="ECO:0000313" key="15">
    <source>
        <dbReference type="Proteomes" id="UP000546642"/>
    </source>
</evidence>
<feature type="transmembrane region" description="Helical" evidence="11">
    <location>
        <begin position="173"/>
        <end position="194"/>
    </location>
</feature>
<dbReference type="InterPro" id="IPR036640">
    <property type="entry name" value="ABC1_TM_sf"/>
</dbReference>
<feature type="domain" description="ABC transmembrane type-1" evidence="13">
    <location>
        <begin position="39"/>
        <end position="318"/>
    </location>
</feature>
<keyword evidence="3" id="KW-1003">Cell membrane</keyword>
<keyword evidence="15" id="KW-1185">Reference proteome</keyword>
<dbReference type="InterPro" id="IPR039421">
    <property type="entry name" value="Type_1_exporter"/>
</dbReference>
<dbReference type="InterPro" id="IPR003439">
    <property type="entry name" value="ABC_transporter-like_ATP-bd"/>
</dbReference>
<evidence type="ECO:0000256" key="6">
    <source>
        <dbReference type="ARBA" id="ARBA00022840"/>
    </source>
</evidence>
<reference evidence="14 15" key="1">
    <citation type="submission" date="2020-08" db="EMBL/GenBank/DDBJ databases">
        <title>Sequencing the genomes of 1000 actinobacteria strains.</title>
        <authorList>
            <person name="Klenk H.-P."/>
        </authorList>
    </citation>
    <scope>NUCLEOTIDE SEQUENCE [LARGE SCALE GENOMIC DNA]</scope>
    <source>
        <strain evidence="14 15">DSM 46659</strain>
    </source>
</reference>
<comment type="similarity">
    <text evidence="9">Belongs to the ABC transporter superfamily. Lipid exporter (TC 3.A.1.106) family.</text>
</comment>
<gene>
    <name evidence="14" type="ORF">HNR23_001349</name>
</gene>
<feature type="region of interest" description="Disordered" evidence="10">
    <location>
        <begin position="331"/>
        <end position="367"/>
    </location>
</feature>
<dbReference type="GO" id="GO:0005886">
    <property type="term" value="C:plasma membrane"/>
    <property type="evidence" value="ECO:0007669"/>
    <property type="project" value="UniProtKB-SubCell"/>
</dbReference>
<keyword evidence="2" id="KW-0813">Transport</keyword>
<dbReference type="FunFam" id="3.40.50.300:FF:000299">
    <property type="entry name" value="ABC transporter ATP-binding protein/permease"/>
    <property type="match status" value="1"/>
</dbReference>
<evidence type="ECO:0000256" key="3">
    <source>
        <dbReference type="ARBA" id="ARBA00022475"/>
    </source>
</evidence>
<dbReference type="InterPro" id="IPR017871">
    <property type="entry name" value="ABC_transporter-like_CS"/>
</dbReference>
<evidence type="ECO:0000313" key="14">
    <source>
        <dbReference type="EMBL" id="MBB6171289.1"/>
    </source>
</evidence>
<evidence type="ECO:0000256" key="8">
    <source>
        <dbReference type="ARBA" id="ARBA00023136"/>
    </source>
</evidence>
<dbReference type="Gene3D" id="1.20.1560.10">
    <property type="entry name" value="ABC transporter type 1, transmembrane domain"/>
    <property type="match status" value="1"/>
</dbReference>
<dbReference type="RefSeq" id="WP_184074586.1">
    <property type="nucleotide sequence ID" value="NZ_JACHDS010000001.1"/>
</dbReference>
<evidence type="ECO:0000256" key="5">
    <source>
        <dbReference type="ARBA" id="ARBA00022741"/>
    </source>
</evidence>
<dbReference type="EMBL" id="JACHDS010000001">
    <property type="protein sequence ID" value="MBB6171289.1"/>
    <property type="molecule type" value="Genomic_DNA"/>
</dbReference>